<keyword evidence="2" id="KW-0808">Transferase</keyword>
<name>A0A917Y5D2_9ACTN</name>
<dbReference type="Proteomes" id="UP000600365">
    <property type="component" value="Unassembled WGS sequence"/>
</dbReference>
<dbReference type="InterPro" id="IPR029026">
    <property type="entry name" value="tRNA_m1G_MTases_N"/>
</dbReference>
<dbReference type="EMBL" id="BMMM01000006">
    <property type="protein sequence ID" value="GGN65950.1"/>
    <property type="molecule type" value="Genomic_DNA"/>
</dbReference>
<evidence type="ECO:0000256" key="1">
    <source>
        <dbReference type="ARBA" id="ARBA00022603"/>
    </source>
</evidence>
<dbReference type="SUPFAM" id="SSF75217">
    <property type="entry name" value="alpha/beta knot"/>
    <property type="match status" value="1"/>
</dbReference>
<accession>A0A917Y5D2</accession>
<proteinExistence type="predicted"/>
<evidence type="ECO:0000256" key="3">
    <source>
        <dbReference type="SAM" id="MobiDB-lite"/>
    </source>
</evidence>
<dbReference type="GO" id="GO:0006396">
    <property type="term" value="P:RNA processing"/>
    <property type="evidence" value="ECO:0007669"/>
    <property type="project" value="InterPro"/>
</dbReference>
<dbReference type="GO" id="GO:0003723">
    <property type="term" value="F:RNA binding"/>
    <property type="evidence" value="ECO:0007669"/>
    <property type="project" value="InterPro"/>
</dbReference>
<evidence type="ECO:0000313" key="6">
    <source>
        <dbReference type="Proteomes" id="UP000600365"/>
    </source>
</evidence>
<dbReference type="PANTHER" id="PTHR43191:SF2">
    <property type="entry name" value="RRNA METHYLTRANSFERASE 3, MITOCHONDRIAL"/>
    <property type="match status" value="1"/>
</dbReference>
<dbReference type="InterPro" id="IPR051259">
    <property type="entry name" value="rRNA_Methyltransferase"/>
</dbReference>
<feature type="domain" description="tRNA/rRNA methyltransferase SpoU type" evidence="4">
    <location>
        <begin position="158"/>
        <end position="287"/>
    </location>
</feature>
<keyword evidence="6" id="KW-1185">Reference proteome</keyword>
<comment type="caution">
    <text evidence="5">The sequence shown here is derived from an EMBL/GenBank/DDBJ whole genome shotgun (WGS) entry which is preliminary data.</text>
</comment>
<evidence type="ECO:0000313" key="5">
    <source>
        <dbReference type="EMBL" id="GGN65950.1"/>
    </source>
</evidence>
<evidence type="ECO:0000256" key="2">
    <source>
        <dbReference type="ARBA" id="ARBA00022679"/>
    </source>
</evidence>
<dbReference type="GO" id="GO:0032259">
    <property type="term" value="P:methylation"/>
    <property type="evidence" value="ECO:0007669"/>
    <property type="project" value="UniProtKB-KW"/>
</dbReference>
<keyword evidence="1 5" id="KW-0489">Methyltransferase</keyword>
<gene>
    <name evidence="5" type="ORF">GCM10011579_036990</name>
</gene>
<dbReference type="Gene3D" id="3.40.1280.10">
    <property type="match status" value="1"/>
</dbReference>
<organism evidence="5 6">
    <name type="scientific">Streptomyces albiflavescens</name>
    <dbReference type="NCBI Taxonomy" id="1623582"/>
    <lineage>
        <taxon>Bacteria</taxon>
        <taxon>Bacillati</taxon>
        <taxon>Actinomycetota</taxon>
        <taxon>Actinomycetes</taxon>
        <taxon>Kitasatosporales</taxon>
        <taxon>Streptomycetaceae</taxon>
        <taxon>Streptomyces</taxon>
    </lineage>
</organism>
<dbReference type="GO" id="GO:0008173">
    <property type="term" value="F:RNA methyltransferase activity"/>
    <property type="evidence" value="ECO:0007669"/>
    <property type="project" value="InterPro"/>
</dbReference>
<dbReference type="AlphaFoldDB" id="A0A917Y5D2"/>
<dbReference type="Pfam" id="PF00588">
    <property type="entry name" value="SpoU_methylase"/>
    <property type="match status" value="1"/>
</dbReference>
<dbReference type="InterPro" id="IPR029028">
    <property type="entry name" value="Alpha/beta_knot_MTases"/>
</dbReference>
<dbReference type="InterPro" id="IPR001537">
    <property type="entry name" value="SpoU_MeTrfase"/>
</dbReference>
<feature type="region of interest" description="Disordered" evidence="3">
    <location>
        <begin position="1"/>
        <end position="48"/>
    </location>
</feature>
<dbReference type="PANTHER" id="PTHR43191">
    <property type="entry name" value="RRNA METHYLTRANSFERASE 3"/>
    <property type="match status" value="1"/>
</dbReference>
<evidence type="ECO:0000259" key="4">
    <source>
        <dbReference type="Pfam" id="PF00588"/>
    </source>
</evidence>
<protein>
    <submittedName>
        <fullName evidence="5">rRNA methyltransferase</fullName>
    </submittedName>
</protein>
<dbReference type="RefSeq" id="WP_229703120.1">
    <property type="nucleotide sequence ID" value="NZ_BMMM01000006.1"/>
</dbReference>
<sequence>MNETGARTPDEEIGAGTPDEEIGAGTPDGRSGAGAQDDERAAGAPDVSHGARAVRAWRQLAEGSVLLDGFHALKHAVRFQARIPVAVTTDRRAALALADELAPDVREAVDALLVEVPEATFASLVVRPHPTAMAALAVRPSRAAHLETLARTPRTTPVVVLDNPRNLGNAGAVIRLAAGFGATGVVTTGTLDPWHPTVVRGGAGLHFATAVERLTVDELPPGPLFALDPEGEDIRGLKLPDDAVLAFGSERSGLSPELRARADHLVSLPMRPQVSSYNLATSVAMTLFHWSATGGASA</sequence>
<reference evidence="5 6" key="1">
    <citation type="journal article" date="2014" name="Int. J. Syst. Evol. Microbiol.">
        <title>Complete genome sequence of Corynebacterium casei LMG S-19264T (=DSM 44701T), isolated from a smear-ripened cheese.</title>
        <authorList>
            <consortium name="US DOE Joint Genome Institute (JGI-PGF)"/>
            <person name="Walter F."/>
            <person name="Albersmeier A."/>
            <person name="Kalinowski J."/>
            <person name="Ruckert C."/>
        </authorList>
    </citation>
    <scope>NUCLEOTIDE SEQUENCE [LARGE SCALE GENOMIC DNA]</scope>
    <source>
        <strain evidence="5 6">CGMCC 4.7111</strain>
    </source>
</reference>
<dbReference type="CDD" id="cd18095">
    <property type="entry name" value="SpoU-like_rRNA-MTase"/>
    <property type="match status" value="1"/>
</dbReference>